<dbReference type="EMBL" id="KV424177">
    <property type="protein sequence ID" value="KZT50422.1"/>
    <property type="molecule type" value="Genomic_DNA"/>
</dbReference>
<feature type="compositionally biased region" description="Basic residues" evidence="1">
    <location>
        <begin position="247"/>
        <end position="257"/>
    </location>
</feature>
<feature type="region of interest" description="Disordered" evidence="1">
    <location>
        <begin position="1"/>
        <end position="46"/>
    </location>
</feature>
<feature type="region of interest" description="Disordered" evidence="1">
    <location>
        <begin position="244"/>
        <end position="266"/>
    </location>
</feature>
<feature type="compositionally biased region" description="Basic and acidic residues" evidence="1">
    <location>
        <begin position="105"/>
        <end position="121"/>
    </location>
</feature>
<dbReference type="Proteomes" id="UP000076842">
    <property type="component" value="Unassembled WGS sequence"/>
</dbReference>
<feature type="compositionally biased region" description="Basic and acidic residues" evidence="1">
    <location>
        <begin position="302"/>
        <end position="315"/>
    </location>
</feature>
<feature type="compositionally biased region" description="Basic and acidic residues" evidence="1">
    <location>
        <begin position="65"/>
        <end position="83"/>
    </location>
</feature>
<feature type="compositionally biased region" description="Basic and acidic residues" evidence="1">
    <location>
        <begin position="1"/>
        <end position="11"/>
    </location>
</feature>
<accession>A0A165C8Y5</accession>
<dbReference type="AlphaFoldDB" id="A0A165C8Y5"/>
<sequence>MSFQQPEERRVCGRTRTRRQRSLRSQGTEDWFSTATSPQGEDLLPPWFGRDLLYTADTMKQSGHPKGDGFLRTPNGREKDPPMERAGYLARRSRHKSGPVLALDKSVDSVPRRSTVEDSNDKLNNFPGGEANDDVEDQAAKSWKSAGVKAKDASDSRNGEAPKMLACHKRIELVPIHMVANGVHFHNERQIEQLGMVLVDSKQEGFHGLRGSEGSDQNENNGRLIRVAKDLNLRKCTQFLGTDVNGRRRASGGKRVSRQTELARNGRKALQLRRDVGVDTRQYGWKAQQAEDGTDMPNHSKGKTDATGEDVHELTRSETAHTAVFMQQVIVHDTVVNEDPTAPKC</sequence>
<evidence type="ECO:0000313" key="2">
    <source>
        <dbReference type="EMBL" id="KZT50422.1"/>
    </source>
</evidence>
<gene>
    <name evidence="2" type="ORF">CALCODRAFT_513294</name>
</gene>
<protein>
    <submittedName>
        <fullName evidence="2">Uncharacterized protein</fullName>
    </submittedName>
</protein>
<dbReference type="InParanoid" id="A0A165C8Y5"/>
<name>A0A165C8Y5_9BASI</name>
<feature type="region of interest" description="Disordered" evidence="1">
    <location>
        <begin position="286"/>
        <end position="315"/>
    </location>
</feature>
<organism evidence="2 3">
    <name type="scientific">Calocera cornea HHB12733</name>
    <dbReference type="NCBI Taxonomy" id="1353952"/>
    <lineage>
        <taxon>Eukaryota</taxon>
        <taxon>Fungi</taxon>
        <taxon>Dikarya</taxon>
        <taxon>Basidiomycota</taxon>
        <taxon>Agaricomycotina</taxon>
        <taxon>Dacrymycetes</taxon>
        <taxon>Dacrymycetales</taxon>
        <taxon>Dacrymycetaceae</taxon>
        <taxon>Calocera</taxon>
    </lineage>
</organism>
<evidence type="ECO:0000313" key="3">
    <source>
        <dbReference type="Proteomes" id="UP000076842"/>
    </source>
</evidence>
<feature type="region of interest" description="Disordered" evidence="1">
    <location>
        <begin position="58"/>
        <end position="140"/>
    </location>
</feature>
<feature type="compositionally biased region" description="Basic residues" evidence="1">
    <location>
        <begin position="12"/>
        <end position="22"/>
    </location>
</feature>
<reference evidence="2 3" key="1">
    <citation type="journal article" date="2016" name="Mol. Biol. Evol.">
        <title>Comparative Genomics of Early-Diverging Mushroom-Forming Fungi Provides Insights into the Origins of Lignocellulose Decay Capabilities.</title>
        <authorList>
            <person name="Nagy L.G."/>
            <person name="Riley R."/>
            <person name="Tritt A."/>
            <person name="Adam C."/>
            <person name="Daum C."/>
            <person name="Floudas D."/>
            <person name="Sun H."/>
            <person name="Yadav J.S."/>
            <person name="Pangilinan J."/>
            <person name="Larsson K.H."/>
            <person name="Matsuura K."/>
            <person name="Barry K."/>
            <person name="Labutti K."/>
            <person name="Kuo R."/>
            <person name="Ohm R.A."/>
            <person name="Bhattacharya S.S."/>
            <person name="Shirouzu T."/>
            <person name="Yoshinaga Y."/>
            <person name="Martin F.M."/>
            <person name="Grigoriev I.V."/>
            <person name="Hibbett D.S."/>
        </authorList>
    </citation>
    <scope>NUCLEOTIDE SEQUENCE [LARGE SCALE GENOMIC DNA]</scope>
    <source>
        <strain evidence="2 3">HHB12733</strain>
    </source>
</reference>
<keyword evidence="3" id="KW-1185">Reference proteome</keyword>
<evidence type="ECO:0000256" key="1">
    <source>
        <dbReference type="SAM" id="MobiDB-lite"/>
    </source>
</evidence>
<proteinExistence type="predicted"/>